<sequence length="147" mass="17075">MIKQIFEHKKRFLHLLLLADEQEDMIDQYLERGEMFVLEIDGEVKALCVVTNEGEGVFEIKNLAVKPSEQRKGYGKRLVQFVCEHYKNKGHTMLVGTGDSPLTIPFYQACGFTISHQIDDFFIRHYDQPIYEGGKQLIHMIILKKTL</sequence>
<protein>
    <submittedName>
        <fullName evidence="2">GNAT superfamily N-acetyltransferase</fullName>
    </submittedName>
</protein>
<accession>A0ABS2R2K9</accession>
<evidence type="ECO:0000313" key="3">
    <source>
        <dbReference type="Proteomes" id="UP000823485"/>
    </source>
</evidence>
<dbReference type="InterPro" id="IPR016181">
    <property type="entry name" value="Acyl_CoA_acyltransferase"/>
</dbReference>
<dbReference type="Gene3D" id="3.40.630.30">
    <property type="match status" value="1"/>
</dbReference>
<dbReference type="InterPro" id="IPR000182">
    <property type="entry name" value="GNAT_dom"/>
</dbReference>
<dbReference type="PROSITE" id="PS51186">
    <property type="entry name" value="GNAT"/>
    <property type="match status" value="1"/>
</dbReference>
<proteinExistence type="predicted"/>
<evidence type="ECO:0000259" key="1">
    <source>
        <dbReference type="PROSITE" id="PS51186"/>
    </source>
</evidence>
<feature type="domain" description="N-acetyltransferase" evidence="1">
    <location>
        <begin position="1"/>
        <end position="147"/>
    </location>
</feature>
<dbReference type="RefSeq" id="WP_205178135.1">
    <property type="nucleotide sequence ID" value="NZ_JAFBFH010000002.1"/>
</dbReference>
<keyword evidence="3" id="KW-1185">Reference proteome</keyword>
<gene>
    <name evidence="2" type="ORF">JOC94_000357</name>
</gene>
<dbReference type="Pfam" id="PF00583">
    <property type="entry name" value="Acetyltransf_1"/>
    <property type="match status" value="1"/>
</dbReference>
<evidence type="ECO:0000313" key="2">
    <source>
        <dbReference type="EMBL" id="MBM7713389.1"/>
    </source>
</evidence>
<name>A0ABS2R2K9_9BACI</name>
<organism evidence="2 3">
    <name type="scientific">Siminovitchia thermophila</name>
    <dbReference type="NCBI Taxonomy" id="1245522"/>
    <lineage>
        <taxon>Bacteria</taxon>
        <taxon>Bacillati</taxon>
        <taxon>Bacillota</taxon>
        <taxon>Bacilli</taxon>
        <taxon>Bacillales</taxon>
        <taxon>Bacillaceae</taxon>
        <taxon>Siminovitchia</taxon>
    </lineage>
</organism>
<dbReference type="EMBL" id="JAFBFH010000002">
    <property type="protein sequence ID" value="MBM7713389.1"/>
    <property type="molecule type" value="Genomic_DNA"/>
</dbReference>
<comment type="caution">
    <text evidence="2">The sequence shown here is derived from an EMBL/GenBank/DDBJ whole genome shotgun (WGS) entry which is preliminary data.</text>
</comment>
<reference evidence="2 3" key="1">
    <citation type="submission" date="2021-01" db="EMBL/GenBank/DDBJ databases">
        <title>Genomic Encyclopedia of Type Strains, Phase IV (KMG-IV): sequencing the most valuable type-strain genomes for metagenomic binning, comparative biology and taxonomic classification.</title>
        <authorList>
            <person name="Goeker M."/>
        </authorList>
    </citation>
    <scope>NUCLEOTIDE SEQUENCE [LARGE SCALE GENOMIC DNA]</scope>
    <source>
        <strain evidence="2 3">DSM 105453</strain>
    </source>
</reference>
<dbReference type="CDD" id="cd04301">
    <property type="entry name" value="NAT_SF"/>
    <property type="match status" value="1"/>
</dbReference>
<dbReference type="Proteomes" id="UP000823485">
    <property type="component" value="Unassembled WGS sequence"/>
</dbReference>
<dbReference type="SUPFAM" id="SSF55729">
    <property type="entry name" value="Acyl-CoA N-acyltransferases (Nat)"/>
    <property type="match status" value="1"/>
</dbReference>